<dbReference type="GO" id="GO:0005634">
    <property type="term" value="C:nucleus"/>
    <property type="evidence" value="ECO:0007669"/>
    <property type="project" value="UniProtKB-SubCell"/>
</dbReference>
<accession>A0A9P7BG63</accession>
<dbReference type="GO" id="GO:1990526">
    <property type="term" value="C:Ste12p-Dig1p-Dig2p complex"/>
    <property type="evidence" value="ECO:0007669"/>
    <property type="project" value="TreeGrafter"/>
</dbReference>
<protein>
    <submittedName>
        <fullName evidence="7">Homeodomain transcription factor ste12</fullName>
    </submittedName>
</protein>
<keyword evidence="3" id="KW-0804">Transcription</keyword>
<name>A0A9P7BG63_9ASCO</name>
<feature type="region of interest" description="Disordered" evidence="6">
    <location>
        <begin position="1"/>
        <end position="56"/>
    </location>
</feature>
<evidence type="ECO:0000313" key="7">
    <source>
        <dbReference type="EMBL" id="KAG0691397.1"/>
    </source>
</evidence>
<dbReference type="InterPro" id="IPR003120">
    <property type="entry name" value="Ste12"/>
</dbReference>
<dbReference type="GO" id="GO:0003700">
    <property type="term" value="F:DNA-binding transcription factor activity"/>
    <property type="evidence" value="ECO:0007669"/>
    <property type="project" value="InterPro"/>
</dbReference>
<evidence type="ECO:0000313" key="8">
    <source>
        <dbReference type="Proteomes" id="UP000697127"/>
    </source>
</evidence>
<evidence type="ECO:0000256" key="4">
    <source>
        <dbReference type="ARBA" id="ARBA00023242"/>
    </source>
</evidence>
<keyword evidence="7" id="KW-0238">DNA-binding</keyword>
<evidence type="ECO:0000256" key="3">
    <source>
        <dbReference type="ARBA" id="ARBA00023163"/>
    </source>
</evidence>
<feature type="compositionally biased region" description="Polar residues" evidence="6">
    <location>
        <begin position="1"/>
        <end position="21"/>
    </location>
</feature>
<keyword evidence="4" id="KW-0539">Nucleus</keyword>
<gene>
    <name evidence="7" type="primary">STE12</name>
    <name evidence="7" type="ORF">C6P40_000014</name>
</gene>
<keyword evidence="8" id="KW-1185">Reference proteome</keyword>
<reference evidence="7" key="1">
    <citation type="submission" date="2020-11" db="EMBL/GenBank/DDBJ databases">
        <title>Kefir isolates.</title>
        <authorList>
            <person name="Marcisauskas S."/>
            <person name="Kim Y."/>
            <person name="Blasche S."/>
        </authorList>
    </citation>
    <scope>NUCLEOTIDE SEQUENCE</scope>
    <source>
        <strain evidence="7">Olga-1</strain>
    </source>
</reference>
<evidence type="ECO:0000256" key="2">
    <source>
        <dbReference type="ARBA" id="ARBA00023015"/>
    </source>
</evidence>
<dbReference type="GO" id="GO:0003677">
    <property type="term" value="F:DNA binding"/>
    <property type="evidence" value="ECO:0007669"/>
    <property type="project" value="UniProtKB-KW"/>
</dbReference>
<dbReference type="GO" id="GO:2000220">
    <property type="term" value="P:regulation of pseudohyphal growth"/>
    <property type="evidence" value="ECO:0007669"/>
    <property type="project" value="TreeGrafter"/>
</dbReference>
<feature type="region of interest" description="Disordered" evidence="6">
    <location>
        <begin position="721"/>
        <end position="745"/>
    </location>
</feature>
<comment type="subcellular location">
    <subcellularLocation>
        <location evidence="1">Nucleus</location>
    </subcellularLocation>
</comment>
<evidence type="ECO:0000256" key="6">
    <source>
        <dbReference type="SAM" id="MobiDB-lite"/>
    </source>
</evidence>
<feature type="compositionally biased region" description="Polar residues" evidence="6">
    <location>
        <begin position="29"/>
        <end position="56"/>
    </location>
</feature>
<feature type="compositionally biased region" description="Low complexity" evidence="6">
    <location>
        <begin position="513"/>
        <end position="529"/>
    </location>
</feature>
<evidence type="ECO:0000256" key="5">
    <source>
        <dbReference type="ARBA" id="ARBA00024345"/>
    </source>
</evidence>
<comment type="caution">
    <text evidence="7">The sequence shown here is derived from an EMBL/GenBank/DDBJ whole genome shotgun (WGS) entry which is preliminary data.</text>
</comment>
<keyword evidence="7" id="KW-0371">Homeobox</keyword>
<dbReference type="AlphaFoldDB" id="A0A9P7BG63"/>
<evidence type="ECO:0000256" key="1">
    <source>
        <dbReference type="ARBA" id="ARBA00004123"/>
    </source>
</evidence>
<comment type="similarity">
    <text evidence="5">Belongs to the STE12 transcription factor family.</text>
</comment>
<organism evidence="7 8">
    <name type="scientific">Pichia californica</name>
    <dbReference type="NCBI Taxonomy" id="460514"/>
    <lineage>
        <taxon>Eukaryota</taxon>
        <taxon>Fungi</taxon>
        <taxon>Dikarya</taxon>
        <taxon>Ascomycota</taxon>
        <taxon>Saccharomycotina</taxon>
        <taxon>Pichiomycetes</taxon>
        <taxon>Pichiales</taxon>
        <taxon>Pichiaceae</taxon>
        <taxon>Pichia</taxon>
    </lineage>
</organism>
<proteinExistence type="inferred from homology"/>
<dbReference type="PANTHER" id="PTHR47427:SF1">
    <property type="entry name" value="PROTEIN STE12"/>
    <property type="match status" value="1"/>
</dbReference>
<feature type="region of interest" description="Disordered" evidence="6">
    <location>
        <begin position="503"/>
        <end position="546"/>
    </location>
</feature>
<dbReference type="EMBL" id="PUHW01000001">
    <property type="protein sequence ID" value="KAG0691397.1"/>
    <property type="molecule type" value="Genomic_DNA"/>
</dbReference>
<feature type="compositionally biased region" description="Basic and acidic residues" evidence="6">
    <location>
        <begin position="530"/>
        <end position="546"/>
    </location>
</feature>
<dbReference type="InterPro" id="IPR052127">
    <property type="entry name" value="STE12_transcription_factor"/>
</dbReference>
<dbReference type="Proteomes" id="UP000697127">
    <property type="component" value="Unassembled WGS sequence"/>
</dbReference>
<dbReference type="PANTHER" id="PTHR47427">
    <property type="entry name" value="PROTEIN STE12"/>
    <property type="match status" value="1"/>
</dbReference>
<dbReference type="Pfam" id="PF02200">
    <property type="entry name" value="STE"/>
    <property type="match status" value="1"/>
</dbReference>
<dbReference type="GO" id="GO:1990527">
    <property type="term" value="C:Tec1p-Ste12p-Dig1p complex"/>
    <property type="evidence" value="ECO:0007669"/>
    <property type="project" value="TreeGrafter"/>
</dbReference>
<sequence>MTTVSANSTFFESGDGSINQETSKDTPNHDSAITEPSSPNSKTVTPEISNPNSATSASKINAAQISKVDCTLSEEESHSILESLQLIKDLDLFLMTAPVNWHENQVIRRYFLNKEEGFVSCVYWNNLYFITGTDIVRCIAYKMGHIGREIVDRKKFEEGIFSDLRALKCGTHAILENSRSPFLKFLHRNQCLRTQKKQKVFFWFSVPHNKLFTDVLERDLKKELTNQPATTKPISPIFKSFEFDQSLPLVDQLSTHCCKILGKDISHLLLKSNDVTQNLESDKATLDVGSGTETPTDKPTKLNSAAKVTNKNQIPDDFPLDFLDSSNELLGENYITSIQPIDSAKNNGQFYIDGQSVFDEQIRTPRKNSQIQSFEQFQSHSHGNLITSQFPDHFDGLLLNSKQLFSGTPYSHHGRNLSLSASMSQYLPTAPQNSQNLSSPSTFMMNNDNQLSFDPIYIAANNQANSKVYAKITRSASPMVPTNSGTSYMNIPSATLMPVSVPLQKSGDISSNTTTSKETQEHSSSSSGHEINESKETHNEEKNDVSAKQEILESKQQSIANNQSKPHQDYMMLMPSYNTANGLNFGIIGGQIFTPGNPDMEYSFDNYALSAGVGISPVIGFNNGLLSAIQYQPTKQLHHQNEKDNVEIDREDFDTQIDEEDEDNIETNELEKEKTLKSQHSRTPKGILLNNKQGKVTKMKTSTMRRKTSFLNPTLRHLEIDDAVEGNDEVYSDDDENNKESQGKC</sequence>
<keyword evidence="2" id="KW-0805">Transcription regulation</keyword>
<feature type="compositionally biased region" description="Acidic residues" evidence="6">
    <location>
        <begin position="721"/>
        <end position="737"/>
    </location>
</feature>
<dbReference type="SMART" id="SM00424">
    <property type="entry name" value="STE"/>
    <property type="match status" value="1"/>
</dbReference>